<dbReference type="GO" id="GO:0005829">
    <property type="term" value="C:cytosol"/>
    <property type="evidence" value="ECO:0007669"/>
    <property type="project" value="TreeGrafter"/>
</dbReference>
<dbReference type="EMBL" id="BQKY01000004">
    <property type="protein sequence ID" value="GJN89218.1"/>
    <property type="molecule type" value="Genomic_DNA"/>
</dbReference>
<sequence>MSGFRSAASSFSSDLRPQVNSPWDTPVATPRESPATTPGGSPILRGVDGKRLPKPDDIKMILSDVDGTLFTDKHELHPVTRDAIRFLRETRPEMPIIPVTGKQLPSCGDLVQQCGIEEWPMGCMHGAIIYDNKRNIDQSMHLDPHFVRDLSRLMRQHNKSTFLYVEDWNAMVTKEENGTKDWEQVARGFDPAVRDERETDFMQRVLKGKETIYKAFLPMDEEVVPQFIELIEKSFPKASFKITRALPYIIEVVAEGVDKSAALAFFSAKYGIKPENIATFGDGENDVGMFQASGYSVAMGNGMAKPKSVAKYQTSSNNDGGVGQWLNRVFRPEYVSEPDAGLSVEHLKALDEQLGQTQSPLAAGAYP</sequence>
<name>A0AAV5GGA9_9BASI</name>
<accession>A0AAV5GGA9</accession>
<evidence type="ECO:0000313" key="3">
    <source>
        <dbReference type="Proteomes" id="UP001342314"/>
    </source>
</evidence>
<dbReference type="SUPFAM" id="SSF56784">
    <property type="entry name" value="HAD-like"/>
    <property type="match status" value="1"/>
</dbReference>
<dbReference type="Gene3D" id="3.40.50.1000">
    <property type="entry name" value="HAD superfamily/HAD-like"/>
    <property type="match status" value="1"/>
</dbReference>
<dbReference type="InterPro" id="IPR036412">
    <property type="entry name" value="HAD-like_sf"/>
</dbReference>
<comment type="caution">
    <text evidence="2">The sequence shown here is derived from an EMBL/GenBank/DDBJ whole genome shotgun (WGS) entry which is preliminary data.</text>
</comment>
<dbReference type="Pfam" id="PF08282">
    <property type="entry name" value="Hydrolase_3"/>
    <property type="match status" value="1"/>
</dbReference>
<dbReference type="NCBIfam" id="TIGR00099">
    <property type="entry name" value="Cof-subfamily"/>
    <property type="match status" value="1"/>
</dbReference>
<gene>
    <name evidence="2" type="ORF">Rhopal_002197-T1</name>
</gene>
<dbReference type="InterPro" id="IPR023214">
    <property type="entry name" value="HAD_sf"/>
</dbReference>
<dbReference type="GO" id="GO:0000287">
    <property type="term" value="F:magnesium ion binding"/>
    <property type="evidence" value="ECO:0007669"/>
    <property type="project" value="TreeGrafter"/>
</dbReference>
<dbReference type="InterPro" id="IPR006379">
    <property type="entry name" value="HAD-SF_hydro_IIB"/>
</dbReference>
<feature type="compositionally biased region" description="Low complexity" evidence="1">
    <location>
        <begin position="1"/>
        <end position="13"/>
    </location>
</feature>
<dbReference type="PANTHER" id="PTHR10000">
    <property type="entry name" value="PHOSPHOSERINE PHOSPHATASE"/>
    <property type="match status" value="1"/>
</dbReference>
<dbReference type="PANTHER" id="PTHR10000:SF8">
    <property type="entry name" value="HAD SUPERFAMILY HYDROLASE-LIKE, TYPE 3"/>
    <property type="match status" value="1"/>
</dbReference>
<dbReference type="InterPro" id="IPR000150">
    <property type="entry name" value="Cof"/>
</dbReference>
<dbReference type="AlphaFoldDB" id="A0AAV5GGA9"/>
<dbReference type="SFLD" id="SFLDG01140">
    <property type="entry name" value="C2.B:_Phosphomannomutase_and_P"/>
    <property type="match status" value="1"/>
</dbReference>
<dbReference type="GO" id="GO:0016791">
    <property type="term" value="F:phosphatase activity"/>
    <property type="evidence" value="ECO:0007669"/>
    <property type="project" value="TreeGrafter"/>
</dbReference>
<dbReference type="NCBIfam" id="TIGR01484">
    <property type="entry name" value="HAD-SF-IIB"/>
    <property type="match status" value="1"/>
</dbReference>
<dbReference type="Gene3D" id="3.30.1240.10">
    <property type="match status" value="1"/>
</dbReference>
<proteinExistence type="predicted"/>
<evidence type="ECO:0000256" key="1">
    <source>
        <dbReference type="SAM" id="MobiDB-lite"/>
    </source>
</evidence>
<dbReference type="Proteomes" id="UP001342314">
    <property type="component" value="Unassembled WGS sequence"/>
</dbReference>
<protein>
    <submittedName>
        <fullName evidence="2">Uncharacterized protein</fullName>
    </submittedName>
</protein>
<organism evidence="2 3">
    <name type="scientific">Rhodotorula paludigena</name>
    <dbReference type="NCBI Taxonomy" id="86838"/>
    <lineage>
        <taxon>Eukaryota</taxon>
        <taxon>Fungi</taxon>
        <taxon>Dikarya</taxon>
        <taxon>Basidiomycota</taxon>
        <taxon>Pucciniomycotina</taxon>
        <taxon>Microbotryomycetes</taxon>
        <taxon>Sporidiobolales</taxon>
        <taxon>Sporidiobolaceae</taxon>
        <taxon>Rhodotorula</taxon>
    </lineage>
</organism>
<feature type="region of interest" description="Disordered" evidence="1">
    <location>
        <begin position="1"/>
        <end position="51"/>
    </location>
</feature>
<keyword evidence="3" id="KW-1185">Reference proteome</keyword>
<dbReference type="SFLD" id="SFLDS00003">
    <property type="entry name" value="Haloacid_Dehalogenase"/>
    <property type="match status" value="1"/>
</dbReference>
<reference evidence="2 3" key="1">
    <citation type="submission" date="2021-12" db="EMBL/GenBank/DDBJ databases">
        <title>High titer production of polyol ester of fatty acids by Rhodotorula paludigena BS15 towards product separation-free biomass refinery.</title>
        <authorList>
            <person name="Mano J."/>
            <person name="Ono H."/>
            <person name="Tanaka T."/>
            <person name="Naito K."/>
            <person name="Sushida H."/>
            <person name="Ike M."/>
            <person name="Tokuyasu K."/>
            <person name="Kitaoka M."/>
        </authorList>
    </citation>
    <scope>NUCLEOTIDE SEQUENCE [LARGE SCALE GENOMIC DNA]</scope>
    <source>
        <strain evidence="2 3">BS15</strain>
    </source>
</reference>
<evidence type="ECO:0000313" key="2">
    <source>
        <dbReference type="EMBL" id="GJN89218.1"/>
    </source>
</evidence>